<reference evidence="5" key="1">
    <citation type="journal article" date="2015" name="PLoS Genet.">
        <title>Genome Sequence and Transcriptome Analyses of Chrysochromulina tobin: Metabolic Tools for Enhanced Algal Fitness in the Prominent Order Prymnesiales (Haptophyceae).</title>
        <authorList>
            <person name="Hovde B.T."/>
            <person name="Deodato C.R."/>
            <person name="Hunsperger H.M."/>
            <person name="Ryken S.A."/>
            <person name="Yost W."/>
            <person name="Jha R.K."/>
            <person name="Patterson J."/>
            <person name="Monnat R.J. Jr."/>
            <person name="Barlow S.B."/>
            <person name="Starkenburg S.R."/>
            <person name="Cattolico R.A."/>
        </authorList>
    </citation>
    <scope>NUCLEOTIDE SEQUENCE</scope>
    <source>
        <strain evidence="5">CCMP291</strain>
    </source>
</reference>
<dbReference type="InterPro" id="IPR011990">
    <property type="entry name" value="TPR-like_helical_dom_sf"/>
</dbReference>
<dbReference type="PANTHER" id="PTHR46115">
    <property type="entry name" value="THIOREDOXIN-LIKE PROTEIN 1"/>
    <property type="match status" value="1"/>
</dbReference>
<dbReference type="EMBL" id="JWZX01000777">
    <property type="protein sequence ID" value="KOO35723.1"/>
    <property type="molecule type" value="Genomic_DNA"/>
</dbReference>
<dbReference type="InterPro" id="IPR036249">
    <property type="entry name" value="Thioredoxin-like_sf"/>
</dbReference>
<name>A0A0M0KBC8_9EUKA</name>
<gene>
    <name evidence="4" type="ORF">Ctob_009411</name>
</gene>
<dbReference type="PROSITE" id="PS51352">
    <property type="entry name" value="THIOREDOXIN_2"/>
    <property type="match status" value="1"/>
</dbReference>
<keyword evidence="1" id="KW-1015">Disulfide bond</keyword>
<dbReference type="SUPFAM" id="SSF52833">
    <property type="entry name" value="Thioredoxin-like"/>
    <property type="match status" value="1"/>
</dbReference>
<accession>A0A0M0KBC8</accession>
<dbReference type="GO" id="GO:0006950">
    <property type="term" value="P:response to stress"/>
    <property type="evidence" value="ECO:0007669"/>
    <property type="project" value="UniProtKB-ARBA"/>
</dbReference>
<organism evidence="4 5">
    <name type="scientific">Chrysochromulina tobinii</name>
    <dbReference type="NCBI Taxonomy" id="1460289"/>
    <lineage>
        <taxon>Eukaryota</taxon>
        <taxon>Haptista</taxon>
        <taxon>Haptophyta</taxon>
        <taxon>Prymnesiophyceae</taxon>
        <taxon>Prymnesiales</taxon>
        <taxon>Chrysochromulinaceae</taxon>
        <taxon>Chrysochromulina</taxon>
    </lineage>
</organism>
<dbReference type="Pfam" id="PF00085">
    <property type="entry name" value="Thioredoxin"/>
    <property type="match status" value="1"/>
</dbReference>
<evidence type="ECO:0000259" key="3">
    <source>
        <dbReference type="PROSITE" id="PS51352"/>
    </source>
</evidence>
<proteinExistence type="predicted"/>
<feature type="compositionally biased region" description="Acidic residues" evidence="2">
    <location>
        <begin position="554"/>
        <end position="563"/>
    </location>
</feature>
<evidence type="ECO:0000256" key="2">
    <source>
        <dbReference type="SAM" id="MobiDB-lite"/>
    </source>
</evidence>
<protein>
    <submittedName>
        <fullName evidence="4">Thioredoxin</fullName>
    </submittedName>
</protein>
<dbReference type="Proteomes" id="UP000037460">
    <property type="component" value="Unassembled WGS sequence"/>
</dbReference>
<evidence type="ECO:0000256" key="1">
    <source>
        <dbReference type="ARBA" id="ARBA00023157"/>
    </source>
</evidence>
<sequence length="674" mass="71160">MVAAVADPAPSEPPAAAAVDGGTLAALAACGKRGRWRTALELLAMLESRPEPIPAAAYRSALLALRKHERHEEAMALLERMGEAADTHACNEVLHLLRLRSDYAAADALWRRMRSGALGSLTAPDALSFYHVLHICGEAGRWAEAMSLLDELHHTLGGAAVNSGHYLAAMKACSRDRRWHEAVAIVRTIPAPTLATDAWLCRLALSAAAEAAEPALARSLLASLGSKATVEQYAACLMASRRAGDLEQSQEVWAALEASLHAPDDLCYALMVGALFDAAAAAKAIGTAAKVAAAEALVVEAMDMTKRAAATLPNASAPVVITAALGLAIGAQHPAASRAALSTLHAIDPSCVDAAVQLKVLQASAALASERCFEAETAEDDVDVGECVDDDECAADEASRARRDAQKRYSRSIVMPAEASGGASLEVVYEDEDLLAVAKPIGIPIRHPTLQQLVTFTAAPPPEFMQEAEVLGLPRLAELAPSGVVWGGATLREEDEERAESASEFFRERERRVMLSLELTQEHEATFSVAGAPVDMCGYFELNGEPYNDWANSVDEEEGDEENASAGSDMDDHSTIKTIGTAEAFQALLADAAAAGKTVFVDFTASWCGPCKAIAPLFKALAKSTPSAIFAKVDVDENEEVAAECRITAMPTFKAFQGAKQVAELKGANEALID</sequence>
<keyword evidence="5" id="KW-1185">Reference proteome</keyword>
<feature type="domain" description="Thioredoxin" evidence="3">
    <location>
        <begin position="564"/>
        <end position="674"/>
    </location>
</feature>
<evidence type="ECO:0000313" key="5">
    <source>
        <dbReference type="Proteomes" id="UP000037460"/>
    </source>
</evidence>
<dbReference type="InterPro" id="IPR017937">
    <property type="entry name" value="Thioredoxin_CS"/>
</dbReference>
<dbReference type="Gene3D" id="1.25.40.10">
    <property type="entry name" value="Tetratricopeptide repeat domain"/>
    <property type="match status" value="2"/>
</dbReference>
<dbReference type="PROSITE" id="PS00194">
    <property type="entry name" value="THIOREDOXIN_1"/>
    <property type="match status" value="1"/>
</dbReference>
<evidence type="ECO:0000313" key="4">
    <source>
        <dbReference type="EMBL" id="KOO35723.1"/>
    </source>
</evidence>
<comment type="caution">
    <text evidence="4">The sequence shown here is derived from an EMBL/GenBank/DDBJ whole genome shotgun (WGS) entry which is preliminary data.</text>
</comment>
<dbReference type="InterPro" id="IPR013766">
    <property type="entry name" value="Thioredoxin_domain"/>
</dbReference>
<dbReference type="OrthoDB" id="2121326at2759"/>
<dbReference type="CDD" id="cd02947">
    <property type="entry name" value="TRX_family"/>
    <property type="match status" value="1"/>
</dbReference>
<dbReference type="AlphaFoldDB" id="A0A0M0KBC8"/>
<feature type="region of interest" description="Disordered" evidence="2">
    <location>
        <begin position="552"/>
        <end position="572"/>
    </location>
</feature>
<dbReference type="Gene3D" id="3.40.30.10">
    <property type="entry name" value="Glutaredoxin"/>
    <property type="match status" value="1"/>
</dbReference>